<dbReference type="GO" id="GO:0007165">
    <property type="term" value="P:signal transduction"/>
    <property type="evidence" value="ECO:0007669"/>
    <property type="project" value="TreeGrafter"/>
</dbReference>
<comment type="caution">
    <text evidence="3">The sequence shown here is derived from an EMBL/GenBank/DDBJ whole genome shotgun (WGS) entry which is preliminary data.</text>
</comment>
<dbReference type="GO" id="GO:0030288">
    <property type="term" value="C:outer membrane-bounded periplasmic space"/>
    <property type="evidence" value="ECO:0007669"/>
    <property type="project" value="TreeGrafter"/>
</dbReference>
<dbReference type="SUPFAM" id="SSF50156">
    <property type="entry name" value="PDZ domain-like"/>
    <property type="match status" value="1"/>
</dbReference>
<evidence type="ECO:0000313" key="4">
    <source>
        <dbReference type="Proteomes" id="UP000542342"/>
    </source>
</evidence>
<sequence length="584" mass="64993">MFGRGETHRLLGLGIIGVLLAGTMGVVPLASALPPAGAGDPPKAGAGQTASAAKPVDDQQVRMLAEALDRAAMMVRANLYQRVEEKVLIAGAIRQWYQAIDAPLPERIVQQLDRLPNTPRDRVHLLMEIRRQLRDHPRLRGTQSLLVGLQGFTQATEGHCSVTWRRSGVMQAFSVELDFGVGLELEGWTGSRWTAYQWERALALRRYPPVGYIGDVPAPEQLSAPIHYPWRVRRVIPGSPAHFAGIQKGDVITHYRGIALTPENVSRLFQEWAYAPMTFDPVTGRPLSPACHLTIQRGRQRIELRIAAQEQYQAECVYGVRRDGDGSWDWWLDRPERIGYVRLGPLELHAPLQLRAALEELQQQRCRGLILDLRWCPGGYVQSAIEVASLFLPANTLLARMEYPQVRVGPPASAELRELRTLPHPPLCPQLPLVVLIGPETLGGGEMIAAALRDHNRCWLAGQRSAGRAALQTLIGLDVAELQLRVSTGLMFRPNGQPRHRYPDSQPADAWGLRPDPGWEIPLEAAARLELFRQLESFTLRLPSSREASPLDDPRSDSVRYTTLQLLRKHLEKLSSPAPSSRGP</sequence>
<dbReference type="RefSeq" id="WP_194538277.1">
    <property type="nucleotide sequence ID" value="NZ_JACEFB010000008.1"/>
</dbReference>
<dbReference type="Proteomes" id="UP000542342">
    <property type="component" value="Unassembled WGS sequence"/>
</dbReference>
<dbReference type="GO" id="GO:0008236">
    <property type="term" value="F:serine-type peptidase activity"/>
    <property type="evidence" value="ECO:0007669"/>
    <property type="project" value="InterPro"/>
</dbReference>
<dbReference type="InterPro" id="IPR005151">
    <property type="entry name" value="Tail-specific_protease"/>
</dbReference>
<dbReference type="GO" id="GO:0006508">
    <property type="term" value="P:proteolysis"/>
    <property type="evidence" value="ECO:0007669"/>
    <property type="project" value="InterPro"/>
</dbReference>
<feature type="domain" description="Tail specific protease" evidence="2">
    <location>
        <begin position="288"/>
        <end position="508"/>
    </location>
</feature>
<protein>
    <recommendedName>
        <fullName evidence="2">Tail specific protease domain-containing protein</fullName>
    </recommendedName>
</protein>
<dbReference type="Gene3D" id="2.30.42.10">
    <property type="match status" value="1"/>
</dbReference>
<dbReference type="PANTHER" id="PTHR32060">
    <property type="entry name" value="TAIL-SPECIFIC PROTEASE"/>
    <property type="match status" value="1"/>
</dbReference>
<feature type="region of interest" description="Disordered" evidence="1">
    <location>
        <begin position="37"/>
        <end position="56"/>
    </location>
</feature>
<proteinExistence type="predicted"/>
<dbReference type="EMBL" id="JACEFB010000008">
    <property type="protein sequence ID" value="MBA2226838.1"/>
    <property type="molecule type" value="Genomic_DNA"/>
</dbReference>
<dbReference type="Gene3D" id="3.90.226.10">
    <property type="entry name" value="2-enoyl-CoA Hydratase, Chain A, domain 1"/>
    <property type="match status" value="1"/>
</dbReference>
<evidence type="ECO:0000256" key="1">
    <source>
        <dbReference type="SAM" id="MobiDB-lite"/>
    </source>
</evidence>
<dbReference type="PANTHER" id="PTHR32060:SF30">
    <property type="entry name" value="CARBOXY-TERMINAL PROCESSING PROTEASE CTPA"/>
    <property type="match status" value="1"/>
</dbReference>
<organism evidence="3 4">
    <name type="scientific">Thermogemmata fonticola</name>
    <dbReference type="NCBI Taxonomy" id="2755323"/>
    <lineage>
        <taxon>Bacteria</taxon>
        <taxon>Pseudomonadati</taxon>
        <taxon>Planctomycetota</taxon>
        <taxon>Planctomycetia</taxon>
        <taxon>Gemmatales</taxon>
        <taxon>Gemmataceae</taxon>
        <taxon>Thermogemmata</taxon>
    </lineage>
</organism>
<accession>A0A7V9ACA4</accession>
<gene>
    <name evidence="3" type="ORF">H0921_11765</name>
</gene>
<feature type="compositionally biased region" description="Low complexity" evidence="1">
    <location>
        <begin position="37"/>
        <end position="47"/>
    </location>
</feature>
<dbReference type="SUPFAM" id="SSF52096">
    <property type="entry name" value="ClpP/crotonase"/>
    <property type="match status" value="1"/>
</dbReference>
<dbReference type="Pfam" id="PF03572">
    <property type="entry name" value="Peptidase_S41"/>
    <property type="match status" value="1"/>
</dbReference>
<evidence type="ECO:0000259" key="2">
    <source>
        <dbReference type="SMART" id="SM00245"/>
    </source>
</evidence>
<name>A0A7V9ACA4_9BACT</name>
<evidence type="ECO:0000313" key="3">
    <source>
        <dbReference type="EMBL" id="MBA2226838.1"/>
    </source>
</evidence>
<dbReference type="AlphaFoldDB" id="A0A7V9ACA4"/>
<dbReference type="InterPro" id="IPR036034">
    <property type="entry name" value="PDZ_sf"/>
</dbReference>
<dbReference type="SMART" id="SM00245">
    <property type="entry name" value="TSPc"/>
    <property type="match status" value="1"/>
</dbReference>
<dbReference type="InterPro" id="IPR029045">
    <property type="entry name" value="ClpP/crotonase-like_dom_sf"/>
</dbReference>
<dbReference type="GO" id="GO:0004175">
    <property type="term" value="F:endopeptidase activity"/>
    <property type="evidence" value="ECO:0007669"/>
    <property type="project" value="TreeGrafter"/>
</dbReference>
<reference evidence="3 4" key="1">
    <citation type="submission" date="2020-07" db="EMBL/GenBank/DDBJ databases">
        <title>Thermogemmata thermophila gen. nov., sp. nov., a novel moderate thermophilic planctomycete from a Kamchatka hot spring.</title>
        <authorList>
            <person name="Elcheninov A.G."/>
            <person name="Podosokorskaya O.A."/>
            <person name="Kovaleva O.L."/>
            <person name="Novikov A."/>
            <person name="Bonch-Osmolovskaya E.A."/>
            <person name="Toshchakov S.V."/>
            <person name="Kublanov I.V."/>
        </authorList>
    </citation>
    <scope>NUCLEOTIDE SEQUENCE [LARGE SCALE GENOMIC DNA]</scope>
    <source>
        <strain evidence="3 4">2918</strain>
    </source>
</reference>
<keyword evidence="4" id="KW-1185">Reference proteome</keyword>